<keyword evidence="2" id="KW-1185">Reference proteome</keyword>
<dbReference type="NCBIfam" id="TIGR02547">
    <property type="entry name" value="casA_cse1"/>
    <property type="match status" value="1"/>
</dbReference>
<reference evidence="1 2" key="1">
    <citation type="submission" date="2020-08" db="EMBL/GenBank/DDBJ databases">
        <title>Complete genome sequence of Entomobacter blattae G55GP.</title>
        <authorList>
            <person name="Poehlein A."/>
            <person name="Guzman J."/>
            <person name="Daniel R."/>
            <person name="Vilcinskas A."/>
        </authorList>
    </citation>
    <scope>NUCLEOTIDE SEQUENCE [LARGE SCALE GENOMIC DNA]</scope>
    <source>
        <strain evidence="1 2">G55GP</strain>
    </source>
</reference>
<dbReference type="InterPro" id="IPR013381">
    <property type="entry name" value="CRISPR-assoc_prot_Cse1"/>
</dbReference>
<protein>
    <submittedName>
        <fullName evidence="1">CRISPR-associated protein Cse1</fullName>
    </submittedName>
</protein>
<name>A0A7H1NU64_9PROT</name>
<evidence type="ECO:0000313" key="1">
    <source>
        <dbReference type="EMBL" id="QNT79324.1"/>
    </source>
</evidence>
<gene>
    <name evidence="1" type="ORF">JGUZn3_21210</name>
</gene>
<dbReference type="EMBL" id="CP060244">
    <property type="protein sequence ID" value="QNT79324.1"/>
    <property type="molecule type" value="Genomic_DNA"/>
</dbReference>
<dbReference type="Proteomes" id="UP000516349">
    <property type="component" value="Chromosome"/>
</dbReference>
<evidence type="ECO:0000313" key="2">
    <source>
        <dbReference type="Proteomes" id="UP000516349"/>
    </source>
</evidence>
<dbReference type="KEGG" id="ebla:JGUZn3_21210"/>
<sequence length="551" mass="62224">MQDSWFNLIHQAWLPVRRKSGILSTIRPAEVVEAYSDDPIMDVEWPRADFQIASYEFLIGLLATAFSPDDHDEWLDLWEEPPSVARLDEAYDPIAKAFFLDGPGPRFLQDYSELEADLQPIERLLINAPGESTIKQNKDLFVHRDQVAQLGRPAAAMALFALQSWAPSGGQGNKTGLRGGGPLVTLVLPQENASLWQILWANTPCGKRVTEKNMETVFPWLAPTLLSGKEKDKVRPGENADTLQCWWGMPRRIRLEFTAVEEGYCDLTEQKENVLVTGWRQRPHGPDYAGWIGEEYSPGVVVHPLTPAYRQKDGAEWLSLHPQPGGIHYRHWVGLVVSTRDGNRLPASMVAQWHSTRAVDCGLTRKGRLLAAGYDMDSMKARSFVESEMPLPGAADEELRERIDHFARCCIDGVNQVWRKLTDAVKNALFDKKNVSLFDKKNVLFDKSVFSNLQHFFISNTEGQFFELLNKVGEAEDDVFFRMAWLKTLKNAVISGFDRTVLLGPETSIGHAERIARCRRQLLAFLACSGKEGRALAQALELPLRERSERK</sequence>
<dbReference type="CDD" id="cd09729">
    <property type="entry name" value="Cse1_I-E"/>
    <property type="match status" value="1"/>
</dbReference>
<accession>A0A7H1NU64</accession>
<proteinExistence type="predicted"/>
<dbReference type="Pfam" id="PF09481">
    <property type="entry name" value="CRISPR_Cse1"/>
    <property type="match status" value="1"/>
</dbReference>
<dbReference type="RefSeq" id="WP_203413500.1">
    <property type="nucleotide sequence ID" value="NZ_CP060244.1"/>
</dbReference>
<dbReference type="AlphaFoldDB" id="A0A7H1NU64"/>
<organism evidence="1 2">
    <name type="scientific">Entomobacter blattae</name>
    <dbReference type="NCBI Taxonomy" id="2762277"/>
    <lineage>
        <taxon>Bacteria</taxon>
        <taxon>Pseudomonadati</taxon>
        <taxon>Pseudomonadota</taxon>
        <taxon>Alphaproteobacteria</taxon>
        <taxon>Acetobacterales</taxon>
        <taxon>Acetobacteraceae</taxon>
        <taxon>Entomobacter</taxon>
    </lineage>
</organism>